<feature type="coiled-coil region" evidence="1">
    <location>
        <begin position="395"/>
        <end position="450"/>
    </location>
</feature>
<sequence length="819" mass="91570">MSQDSLMNIVQKIMYLCEDQDDGKILDIPTSQWLPDLVVSVGPKNWPNIVKLLPEHIQTLADTISQPDYLLHNSILEHSNHDLNTRDFAGDFGHEPRRDSSAIFLAGQSTPSNITKHNYSNRNSPLMDAELMSFSPPKNLHASPNHTVSTATTSIHNTMNPFSPAGLDKFSGPVHMSKSAITSTPVVSKVDLFSLKPLAFERAPVLSFQQSASLLSSTPVSSAVKASMSSSSKHSFSQDPPKWELPSNPSSYIGNRASSATKVLSRRIPTSTNIAMTPNRSCVSLSAIDQTEPDQQQKSQSDWMVGHESPDTYADIFKESDSVSFEDDNSGEIDILGITGLSQICDESGAPGGLVGSVTGSIGEPDTSFASIESPTNSSAFRRLQRNFDSTCNDLRKQEEHNRDLQSDLNAAKQSLQSQNCELITNKNEIERLHEELIKARLKIDELSALEVKYNDVLTKFEKEKARSEEMSDSFYQKLMDKQEKFNDLQNNFKNQASVNFKLQEKTKALESQLTILSAETTAFQQEYGVYHNKYHEEYDLRVRLEEEVSNLTMELQKSKSRFKDSHDSNTSRNTTTLATELLFQSKYVSQQVASTQTLPTAEDETLCMLQEHLRTLADEMVTIESQKVSFRLEMDQVRESARETRRVLHQCTNVDAEMERRMQSLCEDLACVKEATKVVKQNLEKETKFQQHIYKKVVERPASVGLKVPVKNYRDAGVQAGATTKNAASECSQAVVPKELLLPSAPISHSDLPMILHSPVQHAALPATFTINRNTILFVVFIIMVWSTAANSKEILHSLFVMLESLLVDPYEIKSTIF</sequence>
<evidence type="ECO:0000313" key="3">
    <source>
        <dbReference type="EMBL" id="OAJ37875.1"/>
    </source>
</evidence>
<reference evidence="3 4" key="2">
    <citation type="submission" date="2016-05" db="EMBL/GenBank/DDBJ databases">
        <title>Lineage-specific infection strategies underlie the spectrum of fungal disease in amphibians.</title>
        <authorList>
            <person name="Cuomo C.A."/>
            <person name="Farrer R.A."/>
            <person name="James T."/>
            <person name="Longcore J."/>
            <person name="Birren B."/>
        </authorList>
    </citation>
    <scope>NUCLEOTIDE SEQUENCE [LARGE SCALE GENOMIC DNA]</scope>
    <source>
        <strain evidence="3 4">JEL423</strain>
    </source>
</reference>
<keyword evidence="1" id="KW-0175">Coiled coil</keyword>
<dbReference type="Proteomes" id="UP000077115">
    <property type="component" value="Unassembled WGS sequence"/>
</dbReference>
<reference evidence="3 4" key="1">
    <citation type="submission" date="2006-10" db="EMBL/GenBank/DDBJ databases">
        <title>The Genome Sequence of Batrachochytrium dendrobatidis JEL423.</title>
        <authorList>
            <consortium name="The Broad Institute Genome Sequencing Platform"/>
            <person name="Birren B."/>
            <person name="Lander E."/>
            <person name="Galagan J."/>
            <person name="Cuomo C."/>
            <person name="Devon K."/>
            <person name="Jaffe D."/>
            <person name="Butler J."/>
            <person name="Alvarez P."/>
            <person name="Gnerre S."/>
            <person name="Grabherr M."/>
            <person name="Kleber M."/>
            <person name="Mauceli E."/>
            <person name="Brockman W."/>
            <person name="Young S."/>
            <person name="LaButti K."/>
            <person name="Sykes S."/>
            <person name="DeCaprio D."/>
            <person name="Crawford M."/>
            <person name="Koehrsen M."/>
            <person name="Engels R."/>
            <person name="Montgomery P."/>
            <person name="Pearson M."/>
            <person name="Howarth C."/>
            <person name="Larson L."/>
            <person name="White J."/>
            <person name="O'Leary S."/>
            <person name="Kodira C."/>
            <person name="Zeng Q."/>
            <person name="Yandava C."/>
            <person name="Alvarado L."/>
            <person name="Longcore J."/>
            <person name="James T."/>
        </authorList>
    </citation>
    <scope>NUCLEOTIDE SEQUENCE [LARGE SCALE GENOMIC DNA]</scope>
    <source>
        <strain evidence="3 4">JEL423</strain>
    </source>
</reference>
<name>A0A177WDP7_BATDL</name>
<feature type="region of interest" description="Disordered" evidence="2">
    <location>
        <begin position="230"/>
        <end position="250"/>
    </location>
</feature>
<proteinExistence type="predicted"/>
<evidence type="ECO:0000313" key="4">
    <source>
        <dbReference type="Proteomes" id="UP000077115"/>
    </source>
</evidence>
<organism evidence="3 4">
    <name type="scientific">Batrachochytrium dendrobatidis (strain JEL423)</name>
    <dbReference type="NCBI Taxonomy" id="403673"/>
    <lineage>
        <taxon>Eukaryota</taxon>
        <taxon>Fungi</taxon>
        <taxon>Fungi incertae sedis</taxon>
        <taxon>Chytridiomycota</taxon>
        <taxon>Chytridiomycota incertae sedis</taxon>
        <taxon>Chytridiomycetes</taxon>
        <taxon>Rhizophydiales</taxon>
        <taxon>Rhizophydiales incertae sedis</taxon>
        <taxon>Batrachochytrium</taxon>
    </lineage>
</organism>
<accession>A0A177WDP7</accession>
<protein>
    <submittedName>
        <fullName evidence="3">Uncharacterized protein</fullName>
    </submittedName>
</protein>
<gene>
    <name evidence="3" type="ORF">BDEG_21847</name>
</gene>
<evidence type="ECO:0000256" key="2">
    <source>
        <dbReference type="SAM" id="MobiDB-lite"/>
    </source>
</evidence>
<evidence type="ECO:0000256" key="1">
    <source>
        <dbReference type="SAM" id="Coils"/>
    </source>
</evidence>
<dbReference type="VEuPathDB" id="FungiDB:BDEG_21847"/>
<dbReference type="EMBL" id="DS022301">
    <property type="protein sequence ID" value="OAJ37875.1"/>
    <property type="molecule type" value="Genomic_DNA"/>
</dbReference>
<dbReference type="AlphaFoldDB" id="A0A177WDP7"/>